<comment type="caution">
    <text evidence="12">The sequence shown here is derived from an EMBL/GenBank/DDBJ whole genome shotgun (WGS) entry which is preliminary data.</text>
</comment>
<dbReference type="Gene3D" id="1.10.287.1700">
    <property type="match status" value="1"/>
</dbReference>
<evidence type="ECO:0000256" key="8">
    <source>
        <dbReference type="ARBA" id="ARBA00022927"/>
    </source>
</evidence>
<comment type="subcellular location">
    <subcellularLocation>
        <location evidence="1">Cell membrane</location>
        <topology evidence="1">Peripheral membrane protein</topology>
        <orientation evidence="1">Cytoplasmic side</orientation>
    </subcellularLocation>
</comment>
<comment type="similarity">
    <text evidence="2">Belongs to the FliJ family.</text>
</comment>
<accession>A0ABR6Y810</accession>
<feature type="region of interest" description="Disordered" evidence="11">
    <location>
        <begin position="126"/>
        <end position="146"/>
    </location>
</feature>
<dbReference type="PANTHER" id="PTHR38786:SF1">
    <property type="entry name" value="FLAGELLAR FLIJ PROTEIN"/>
    <property type="match status" value="1"/>
</dbReference>
<evidence type="ECO:0000256" key="9">
    <source>
        <dbReference type="ARBA" id="ARBA00023136"/>
    </source>
</evidence>
<organism evidence="12 13">
    <name type="scientific">Undibacterium flavidum</name>
    <dbReference type="NCBI Taxonomy" id="2762297"/>
    <lineage>
        <taxon>Bacteria</taxon>
        <taxon>Pseudomonadati</taxon>
        <taxon>Pseudomonadota</taxon>
        <taxon>Betaproteobacteria</taxon>
        <taxon>Burkholderiales</taxon>
        <taxon>Oxalobacteraceae</taxon>
        <taxon>Undibacterium</taxon>
    </lineage>
</organism>
<name>A0ABR6Y810_9BURK</name>
<evidence type="ECO:0000313" key="13">
    <source>
        <dbReference type="Proteomes" id="UP000624279"/>
    </source>
</evidence>
<dbReference type="InterPro" id="IPR018006">
    <property type="entry name" value="Flag_FliJ_proteobac"/>
</dbReference>
<dbReference type="Pfam" id="PF02050">
    <property type="entry name" value="FliJ"/>
    <property type="match status" value="1"/>
</dbReference>
<evidence type="ECO:0000313" key="12">
    <source>
        <dbReference type="EMBL" id="MBC3872289.1"/>
    </source>
</evidence>
<keyword evidence="12" id="KW-0969">Cilium</keyword>
<dbReference type="NCBIfam" id="TIGR02473">
    <property type="entry name" value="flagell_FliJ"/>
    <property type="match status" value="1"/>
</dbReference>
<keyword evidence="10" id="KW-1006">Bacterial flagellum protein export</keyword>
<dbReference type="PRINTS" id="PR01004">
    <property type="entry name" value="FLGFLIJ"/>
</dbReference>
<gene>
    <name evidence="12" type="primary">fliJ</name>
    <name evidence="12" type="ORF">H8K55_01710</name>
</gene>
<keyword evidence="5" id="KW-1003">Cell membrane</keyword>
<feature type="compositionally biased region" description="Basic and acidic residues" evidence="11">
    <location>
        <begin position="126"/>
        <end position="139"/>
    </location>
</feature>
<dbReference type="PANTHER" id="PTHR38786">
    <property type="entry name" value="FLAGELLAR FLIJ PROTEIN"/>
    <property type="match status" value="1"/>
</dbReference>
<evidence type="ECO:0000256" key="11">
    <source>
        <dbReference type="SAM" id="MobiDB-lite"/>
    </source>
</evidence>
<evidence type="ECO:0000256" key="7">
    <source>
        <dbReference type="ARBA" id="ARBA00022795"/>
    </source>
</evidence>
<protein>
    <recommendedName>
        <fullName evidence="3">Flagellar FliJ protein</fullName>
    </recommendedName>
</protein>
<evidence type="ECO:0000256" key="1">
    <source>
        <dbReference type="ARBA" id="ARBA00004413"/>
    </source>
</evidence>
<evidence type="ECO:0000256" key="5">
    <source>
        <dbReference type="ARBA" id="ARBA00022475"/>
    </source>
</evidence>
<keyword evidence="13" id="KW-1185">Reference proteome</keyword>
<keyword evidence="12" id="KW-0282">Flagellum</keyword>
<keyword evidence="9" id="KW-0472">Membrane</keyword>
<evidence type="ECO:0000256" key="3">
    <source>
        <dbReference type="ARBA" id="ARBA00020392"/>
    </source>
</evidence>
<sequence>MMASSALLTLIELAINDVENAAKNLGRCIKARDDANTQLNLLHQYRNDYVNRFQANAQTGLNVTQFTNFQGFINKLDQAIEGQKKIVADAEYKIELARKNWQECEKKRLSYKTLIDRNAAAEVIKENKRDQKQTDERAGRTLFYKK</sequence>
<dbReference type="EMBL" id="JACOGA010000001">
    <property type="protein sequence ID" value="MBC3872289.1"/>
    <property type="molecule type" value="Genomic_DNA"/>
</dbReference>
<dbReference type="PIRSF" id="PIRSF019404">
    <property type="entry name" value="FliJ"/>
    <property type="match status" value="1"/>
</dbReference>
<keyword evidence="6" id="KW-0145">Chemotaxis</keyword>
<dbReference type="InterPro" id="IPR053716">
    <property type="entry name" value="Flag_assembly_chemotaxis_eff"/>
</dbReference>
<keyword evidence="7" id="KW-1005">Bacterial flagellum biogenesis</keyword>
<evidence type="ECO:0000256" key="6">
    <source>
        <dbReference type="ARBA" id="ARBA00022500"/>
    </source>
</evidence>
<evidence type="ECO:0000256" key="4">
    <source>
        <dbReference type="ARBA" id="ARBA00022448"/>
    </source>
</evidence>
<dbReference type="InterPro" id="IPR052570">
    <property type="entry name" value="FliJ"/>
</dbReference>
<dbReference type="InterPro" id="IPR012823">
    <property type="entry name" value="Flagell_FliJ"/>
</dbReference>
<keyword evidence="8" id="KW-0653">Protein transport</keyword>
<keyword evidence="4" id="KW-0813">Transport</keyword>
<evidence type="ECO:0000256" key="10">
    <source>
        <dbReference type="ARBA" id="ARBA00023225"/>
    </source>
</evidence>
<evidence type="ECO:0000256" key="2">
    <source>
        <dbReference type="ARBA" id="ARBA00010004"/>
    </source>
</evidence>
<dbReference type="Proteomes" id="UP000624279">
    <property type="component" value="Unassembled WGS sequence"/>
</dbReference>
<proteinExistence type="inferred from homology"/>
<keyword evidence="12" id="KW-0966">Cell projection</keyword>
<reference evidence="12 13" key="1">
    <citation type="submission" date="2020-08" db="EMBL/GenBank/DDBJ databases">
        <title>Novel species isolated from subtropical streams in China.</title>
        <authorList>
            <person name="Lu H."/>
        </authorList>
    </citation>
    <scope>NUCLEOTIDE SEQUENCE [LARGE SCALE GENOMIC DNA]</scope>
    <source>
        <strain evidence="12 13">LX15W</strain>
    </source>
</reference>